<dbReference type="Proteomes" id="UP000035034">
    <property type="component" value="Unassembled WGS sequence"/>
</dbReference>
<dbReference type="Pfam" id="PF13399">
    <property type="entry name" value="LytR_C"/>
    <property type="match status" value="1"/>
</dbReference>
<reference evidence="3 4" key="1">
    <citation type="submission" date="2011-12" db="EMBL/GenBank/DDBJ databases">
        <title>Whole genome shotgun sequence of Gordonia effusa NBRC 100432.</title>
        <authorList>
            <person name="Yoshida I."/>
            <person name="Takarada H."/>
            <person name="Hosoyama A."/>
            <person name="Tsuchikane K."/>
            <person name="Katsumata H."/>
            <person name="Yamazaki S."/>
            <person name="Fujita N."/>
        </authorList>
    </citation>
    <scope>NUCLEOTIDE SEQUENCE [LARGE SCALE GENOMIC DNA]</scope>
    <source>
        <strain evidence="3 4">NBRC 100432</strain>
    </source>
</reference>
<feature type="domain" description="LytR/CpsA/Psr regulator C-terminal" evidence="2">
    <location>
        <begin position="104"/>
        <end position="194"/>
    </location>
</feature>
<keyword evidence="1" id="KW-0472">Membrane</keyword>
<dbReference type="STRING" id="1077974.GOEFS_042_00140"/>
<evidence type="ECO:0000313" key="3">
    <source>
        <dbReference type="EMBL" id="GAB17923.1"/>
    </source>
</evidence>
<sequence>MVSNITQGRATDRRGRPFRRRIALPALILVAALALAGVVAWSVVLSSGDDESVAVDCNQPTIATPTTSGATPAPASTSTAAPKLTAASRDDMLTVAPAALTTFSVRVLNASTTRGAARTVSDDLIAQGFTPTPDSAFGDDPLYPNQDLNCVAQIRFGPAGKASAAAVWLAIPCAQLVDDGRAGTSIDVALGENYKAREQSQDAQAALEALRSADPKDPKTGVDPSLVKAVHSASC</sequence>
<accession>H0QYM2</accession>
<keyword evidence="4" id="KW-1185">Reference proteome</keyword>
<dbReference type="RefSeq" id="WP_007317260.1">
    <property type="nucleotide sequence ID" value="NZ_BAEH01000042.1"/>
</dbReference>
<keyword evidence="1" id="KW-0812">Transmembrane</keyword>
<protein>
    <recommendedName>
        <fullName evidence="2">LytR/CpsA/Psr regulator C-terminal domain-containing protein</fullName>
    </recommendedName>
</protein>
<dbReference type="AlphaFoldDB" id="H0QYM2"/>
<dbReference type="eggNOG" id="ENOG5032WRF">
    <property type="taxonomic scope" value="Bacteria"/>
</dbReference>
<dbReference type="NCBIfam" id="NF035953">
    <property type="entry name" value="integrity_Cei"/>
    <property type="match status" value="1"/>
</dbReference>
<comment type="caution">
    <text evidence="3">The sequence shown here is derived from an EMBL/GenBank/DDBJ whole genome shotgun (WGS) entry which is preliminary data.</text>
</comment>
<evidence type="ECO:0000313" key="4">
    <source>
        <dbReference type="Proteomes" id="UP000035034"/>
    </source>
</evidence>
<feature type="transmembrane region" description="Helical" evidence="1">
    <location>
        <begin position="22"/>
        <end position="44"/>
    </location>
</feature>
<keyword evidence="1" id="KW-1133">Transmembrane helix</keyword>
<proteinExistence type="predicted"/>
<dbReference type="OrthoDB" id="5194885at2"/>
<evidence type="ECO:0000256" key="1">
    <source>
        <dbReference type="SAM" id="Phobius"/>
    </source>
</evidence>
<organism evidence="3 4">
    <name type="scientific">Gordonia effusa NBRC 100432</name>
    <dbReference type="NCBI Taxonomy" id="1077974"/>
    <lineage>
        <taxon>Bacteria</taxon>
        <taxon>Bacillati</taxon>
        <taxon>Actinomycetota</taxon>
        <taxon>Actinomycetes</taxon>
        <taxon>Mycobacteriales</taxon>
        <taxon>Gordoniaceae</taxon>
        <taxon>Gordonia</taxon>
    </lineage>
</organism>
<evidence type="ECO:0000259" key="2">
    <source>
        <dbReference type="Pfam" id="PF13399"/>
    </source>
</evidence>
<dbReference type="EMBL" id="BAEH01000042">
    <property type="protein sequence ID" value="GAB17923.1"/>
    <property type="molecule type" value="Genomic_DNA"/>
</dbReference>
<gene>
    <name evidence="3" type="ORF">GOEFS_042_00140</name>
</gene>
<dbReference type="Gene3D" id="3.30.70.2390">
    <property type="match status" value="1"/>
</dbReference>
<dbReference type="InterPro" id="IPR027381">
    <property type="entry name" value="LytR/CpsA/Psr_C"/>
</dbReference>
<name>H0QYM2_9ACTN</name>